<dbReference type="EMBL" id="CP133612">
    <property type="protein sequence ID" value="WMV08185.1"/>
    <property type="molecule type" value="Genomic_DNA"/>
</dbReference>
<dbReference type="AlphaFoldDB" id="A0AAF0TCI7"/>
<accession>A0AAF0TCI7</accession>
<evidence type="ECO:0000313" key="2">
    <source>
        <dbReference type="EMBL" id="WMV08185.1"/>
    </source>
</evidence>
<keyword evidence="1" id="KW-1133">Transmembrane helix</keyword>
<protein>
    <submittedName>
        <fullName evidence="2">Uncharacterized protein</fullName>
    </submittedName>
</protein>
<feature type="transmembrane region" description="Helical" evidence="1">
    <location>
        <begin position="76"/>
        <end position="93"/>
    </location>
</feature>
<sequence>KLEVGEVHYRCNFMFASRFWEILRSLCCDNSCACLLGSSILDLCVTTIQWSYQFGFDILTSILNANANHVSLRINFFYLLICFGHQWMSFLAVKNTWMGI</sequence>
<reference evidence="2" key="1">
    <citation type="submission" date="2023-08" db="EMBL/GenBank/DDBJ databases">
        <title>A de novo genome assembly of Solanum verrucosum Schlechtendal, a Mexican diploid species geographically isolated from the other diploid A-genome species in potato relatives.</title>
        <authorList>
            <person name="Hosaka K."/>
        </authorList>
    </citation>
    <scope>NUCLEOTIDE SEQUENCE</scope>
    <source>
        <tissue evidence="2">Young leaves</tissue>
    </source>
</reference>
<feature type="non-terminal residue" evidence="2">
    <location>
        <position position="1"/>
    </location>
</feature>
<keyword evidence="1" id="KW-0472">Membrane</keyword>
<evidence type="ECO:0000256" key="1">
    <source>
        <dbReference type="SAM" id="Phobius"/>
    </source>
</evidence>
<evidence type="ECO:0000313" key="3">
    <source>
        <dbReference type="Proteomes" id="UP001234989"/>
    </source>
</evidence>
<dbReference type="Proteomes" id="UP001234989">
    <property type="component" value="Chromosome 1"/>
</dbReference>
<keyword evidence="3" id="KW-1185">Reference proteome</keyword>
<name>A0AAF0TCI7_SOLVR</name>
<proteinExistence type="predicted"/>
<organism evidence="2 3">
    <name type="scientific">Solanum verrucosum</name>
    <dbReference type="NCBI Taxonomy" id="315347"/>
    <lineage>
        <taxon>Eukaryota</taxon>
        <taxon>Viridiplantae</taxon>
        <taxon>Streptophyta</taxon>
        <taxon>Embryophyta</taxon>
        <taxon>Tracheophyta</taxon>
        <taxon>Spermatophyta</taxon>
        <taxon>Magnoliopsida</taxon>
        <taxon>eudicotyledons</taxon>
        <taxon>Gunneridae</taxon>
        <taxon>Pentapetalae</taxon>
        <taxon>asterids</taxon>
        <taxon>lamiids</taxon>
        <taxon>Solanales</taxon>
        <taxon>Solanaceae</taxon>
        <taxon>Solanoideae</taxon>
        <taxon>Solaneae</taxon>
        <taxon>Solanum</taxon>
    </lineage>
</organism>
<keyword evidence="1" id="KW-0812">Transmembrane</keyword>
<gene>
    <name evidence="2" type="ORF">MTR67_001570</name>
</gene>